<dbReference type="RefSeq" id="XP_009172907.1">
    <property type="nucleotide sequence ID" value="XM_009174643.1"/>
</dbReference>
<dbReference type="Proteomes" id="UP000054324">
    <property type="component" value="Unassembled WGS sequence"/>
</dbReference>
<evidence type="ECO:0000313" key="2">
    <source>
        <dbReference type="Proteomes" id="UP000054324"/>
    </source>
</evidence>
<evidence type="ECO:0000313" key="1">
    <source>
        <dbReference type="EMBL" id="KER23342.1"/>
    </source>
</evidence>
<dbReference type="AlphaFoldDB" id="A0A074ZCK6"/>
<organism evidence="1 2">
    <name type="scientific">Opisthorchis viverrini</name>
    <name type="common">Southeast Asian liver fluke</name>
    <dbReference type="NCBI Taxonomy" id="6198"/>
    <lineage>
        <taxon>Eukaryota</taxon>
        <taxon>Metazoa</taxon>
        <taxon>Spiralia</taxon>
        <taxon>Lophotrochozoa</taxon>
        <taxon>Platyhelminthes</taxon>
        <taxon>Trematoda</taxon>
        <taxon>Digenea</taxon>
        <taxon>Opisthorchiida</taxon>
        <taxon>Opisthorchiata</taxon>
        <taxon>Opisthorchiidae</taxon>
        <taxon>Opisthorchis</taxon>
    </lineage>
</organism>
<gene>
    <name evidence="1" type="ORF">T265_08754</name>
</gene>
<proteinExistence type="predicted"/>
<dbReference type="CTD" id="20322933"/>
<dbReference type="KEGG" id="ovi:T265_08754"/>
<keyword evidence="2" id="KW-1185">Reference proteome</keyword>
<name>A0A074ZCK6_OPIVI</name>
<protein>
    <submittedName>
        <fullName evidence="1">Uncharacterized protein</fullName>
    </submittedName>
</protein>
<sequence>MPVYGICHRRQDISFDPTELPAPVFISATTVNNTRGHWGFTELQSTSVTTPLASKPRHTTSINIGEHAMIAYDLRT</sequence>
<dbReference type="GeneID" id="20322933"/>
<reference evidence="1 2" key="1">
    <citation type="submission" date="2013-11" db="EMBL/GenBank/DDBJ databases">
        <title>Opisthorchis viverrini - life in the bile duct.</title>
        <authorList>
            <person name="Young N.D."/>
            <person name="Nagarajan N."/>
            <person name="Lin S.J."/>
            <person name="Korhonen P.K."/>
            <person name="Jex A.R."/>
            <person name="Hall R.S."/>
            <person name="Safavi-Hemami H."/>
            <person name="Kaewkong W."/>
            <person name="Bertrand D."/>
            <person name="Gao S."/>
            <person name="Seet Q."/>
            <person name="Wongkham S."/>
            <person name="Teh B.T."/>
            <person name="Wongkham C."/>
            <person name="Intapan P.M."/>
            <person name="Maleewong W."/>
            <person name="Yang X."/>
            <person name="Hu M."/>
            <person name="Wang Z."/>
            <person name="Hofmann A."/>
            <person name="Sternberg P.W."/>
            <person name="Tan P."/>
            <person name="Wang J."/>
            <person name="Gasser R.B."/>
        </authorList>
    </citation>
    <scope>NUCLEOTIDE SEQUENCE [LARGE SCALE GENOMIC DNA]</scope>
</reference>
<accession>A0A074ZCK6</accession>
<dbReference type="EMBL" id="KL596853">
    <property type="protein sequence ID" value="KER23342.1"/>
    <property type="molecule type" value="Genomic_DNA"/>
</dbReference>